<dbReference type="GO" id="GO:0005829">
    <property type="term" value="C:cytosol"/>
    <property type="evidence" value="ECO:0000318"/>
    <property type="project" value="GO_Central"/>
</dbReference>
<dbReference type="STRING" id="3760.A0A251Q324"/>
<keyword evidence="1" id="KW-0812">Transmembrane</keyword>
<reference evidence="2 3" key="1">
    <citation type="journal article" date="2013" name="Nat. Genet.">
        <title>The high-quality draft genome of peach (Prunus persica) identifies unique patterns of genetic diversity, domestication and genome evolution.</title>
        <authorList>
            <consortium name="International Peach Genome Initiative"/>
            <person name="Verde I."/>
            <person name="Abbott A.G."/>
            <person name="Scalabrin S."/>
            <person name="Jung S."/>
            <person name="Shu S."/>
            <person name="Marroni F."/>
            <person name="Zhebentyayeva T."/>
            <person name="Dettori M.T."/>
            <person name="Grimwood J."/>
            <person name="Cattonaro F."/>
            <person name="Zuccolo A."/>
            <person name="Rossini L."/>
            <person name="Jenkins J."/>
            <person name="Vendramin E."/>
            <person name="Meisel L.A."/>
            <person name="Decroocq V."/>
            <person name="Sosinski B."/>
            <person name="Prochnik S."/>
            <person name="Mitros T."/>
            <person name="Policriti A."/>
            <person name="Cipriani G."/>
            <person name="Dondini L."/>
            <person name="Ficklin S."/>
            <person name="Goodstein D.M."/>
            <person name="Xuan P."/>
            <person name="Del Fabbro C."/>
            <person name="Aramini V."/>
            <person name="Copetti D."/>
            <person name="Gonzalez S."/>
            <person name="Horner D.S."/>
            <person name="Falchi R."/>
            <person name="Lucas S."/>
            <person name="Mica E."/>
            <person name="Maldonado J."/>
            <person name="Lazzari B."/>
            <person name="Bielenberg D."/>
            <person name="Pirona R."/>
            <person name="Miculan M."/>
            <person name="Barakat A."/>
            <person name="Testolin R."/>
            <person name="Stella A."/>
            <person name="Tartarini S."/>
            <person name="Tonutti P."/>
            <person name="Arus P."/>
            <person name="Orellana A."/>
            <person name="Wells C."/>
            <person name="Main D."/>
            <person name="Vizzotto G."/>
            <person name="Silva H."/>
            <person name="Salamini F."/>
            <person name="Schmutz J."/>
            <person name="Morgante M."/>
            <person name="Rokhsar D.S."/>
        </authorList>
    </citation>
    <scope>NUCLEOTIDE SEQUENCE [LARGE SCALE GENOMIC DNA]</scope>
    <source>
        <strain evidence="3">cv. Nemared</strain>
    </source>
</reference>
<dbReference type="PANTHER" id="PTHR47474:SF1">
    <property type="entry name" value="TYROSINE-PROTEIN PHOSPHATASE RLPH2"/>
    <property type="match status" value="1"/>
</dbReference>
<keyword evidence="3" id="KW-1185">Reference proteome</keyword>
<dbReference type="GO" id="GO:0004725">
    <property type="term" value="F:protein tyrosine phosphatase activity"/>
    <property type="evidence" value="ECO:0000318"/>
    <property type="project" value="GO_Central"/>
</dbReference>
<protein>
    <submittedName>
        <fullName evidence="2">Uncharacterized protein</fullName>
    </submittedName>
</protein>
<keyword evidence="1" id="KW-1133">Transmembrane helix</keyword>
<evidence type="ECO:0000256" key="1">
    <source>
        <dbReference type="SAM" id="Phobius"/>
    </source>
</evidence>
<gene>
    <name evidence="2" type="ORF">PRUPE_3G199100</name>
</gene>
<evidence type="ECO:0000313" key="2">
    <source>
        <dbReference type="EMBL" id="ONI18142.1"/>
    </source>
</evidence>
<keyword evidence="1" id="KW-0472">Membrane</keyword>
<proteinExistence type="predicted"/>
<dbReference type="Proteomes" id="UP000006882">
    <property type="component" value="Chromosome G3"/>
</dbReference>
<feature type="transmembrane region" description="Helical" evidence="1">
    <location>
        <begin position="111"/>
        <end position="131"/>
    </location>
</feature>
<dbReference type="AlphaFoldDB" id="A0A251Q324"/>
<name>A0A251Q324_PRUPE</name>
<dbReference type="EMBL" id="CM007653">
    <property type="protein sequence ID" value="ONI18142.1"/>
    <property type="molecule type" value="Genomic_DNA"/>
</dbReference>
<sequence length="144" mass="16687">MPISKDPTKKGNLRIKFDVVFPSKQQNHEEPHKTQRWAQHHKSTLQISTLPSKYPNQRHVFLSGNHDLAFAAFVGVLPKPLDGSEFSVAWKEYEANEEREGWFKGDGYERIVFIFIYFLFFIFLGTTSHAFPPQWTALVDSTCL</sequence>
<dbReference type="Gramene" id="ONI18142">
    <property type="protein sequence ID" value="ONI18142"/>
    <property type="gene ID" value="PRUPE_3G199100"/>
</dbReference>
<organism evidence="2 3">
    <name type="scientific">Prunus persica</name>
    <name type="common">Peach</name>
    <name type="synonym">Amygdalus persica</name>
    <dbReference type="NCBI Taxonomy" id="3760"/>
    <lineage>
        <taxon>Eukaryota</taxon>
        <taxon>Viridiplantae</taxon>
        <taxon>Streptophyta</taxon>
        <taxon>Embryophyta</taxon>
        <taxon>Tracheophyta</taxon>
        <taxon>Spermatophyta</taxon>
        <taxon>Magnoliopsida</taxon>
        <taxon>eudicotyledons</taxon>
        <taxon>Gunneridae</taxon>
        <taxon>Pentapetalae</taxon>
        <taxon>rosids</taxon>
        <taxon>fabids</taxon>
        <taxon>Rosales</taxon>
        <taxon>Rosaceae</taxon>
        <taxon>Amygdaloideae</taxon>
        <taxon>Amygdaleae</taxon>
        <taxon>Prunus</taxon>
    </lineage>
</organism>
<accession>A0A251Q324</accession>
<dbReference type="PANTHER" id="PTHR47474">
    <property type="entry name" value="TYROSINE-PROTEIN PHOSPHATASE RLPH2"/>
    <property type="match status" value="1"/>
</dbReference>
<evidence type="ECO:0000313" key="3">
    <source>
        <dbReference type="Proteomes" id="UP000006882"/>
    </source>
</evidence>